<proteinExistence type="predicted"/>
<organism evidence="2">
    <name type="scientific">[Clostridium] nexile</name>
    <dbReference type="NCBI Taxonomy" id="29361"/>
    <lineage>
        <taxon>Bacteria</taxon>
        <taxon>Bacillati</taxon>
        <taxon>Bacillota</taxon>
        <taxon>Clostridia</taxon>
        <taxon>Lachnospirales</taxon>
        <taxon>Lachnospiraceae</taxon>
        <taxon>Tyzzerella</taxon>
    </lineage>
</organism>
<dbReference type="SUPFAM" id="SSF53098">
    <property type="entry name" value="Ribonuclease H-like"/>
    <property type="match status" value="1"/>
</dbReference>
<evidence type="ECO:0000259" key="1">
    <source>
        <dbReference type="Pfam" id="PF13546"/>
    </source>
</evidence>
<name>A0A6N2UHX6_9FIRM</name>
<sequence>MSSISQNNSNEVALLDCVQKFFIKHHVGRLLKQCNGTKEKGVSAVSLLKYKMGNIFTGRSMYMQQKTGSFKEAFSKNTFYRFLNSTKTNWLRFTSLLAADIVKNDLKHLTDDSRKNVFIIDDSLFHRTSCKKTELGSKVFDHTGMNYKKGFRMLTVSWSDGNTLIPVNSCLLASSKESNIIGPVKAFDKRTLAGKRRKLAQTKAPEAMLTLLDTAVSAGLSAEHVLFDSWFSNPAQITALKSRGMDVIAMIKKSSRIKYTYGEDQLNIKEIYSRNKKRRGRSRYLLSVDVMVGKENPIPAKIVCVRNKANRKDWLAFICTDTSLSEEEIIRIYGKRWKIEVFFKTCKSMLNLIGECHSLSYDALTAHVAIVFTRYMLLAMEQRQNEDQRTLGELFFFLVDEMADITFYRSLSILMDAFMASLQELLKLSDEQLARFTADFESRLPEYLRNALHPLATVA</sequence>
<protein>
    <submittedName>
        <fullName evidence="2">Transposase DDE domain protein</fullName>
    </submittedName>
</protein>
<dbReference type="InterPro" id="IPR038721">
    <property type="entry name" value="IS701-like_DDE_dom"/>
</dbReference>
<evidence type="ECO:0000313" key="2">
    <source>
        <dbReference type="EMBL" id="VYT16857.1"/>
    </source>
</evidence>
<dbReference type="Gene3D" id="3.90.350.10">
    <property type="entry name" value="Transposase Inhibitor Protein From Tn5, Chain A, domain 1"/>
    <property type="match status" value="1"/>
</dbReference>
<feature type="domain" description="Transposase IS701-like DDE" evidence="1">
    <location>
        <begin position="73"/>
        <end position="285"/>
    </location>
</feature>
<gene>
    <name evidence="2" type="ORF">CNLFYP112_02076</name>
</gene>
<dbReference type="InterPro" id="IPR012337">
    <property type="entry name" value="RNaseH-like_sf"/>
</dbReference>
<dbReference type="AlphaFoldDB" id="A0A6N2UHX6"/>
<accession>A0A6N2UHX6</accession>
<dbReference type="EMBL" id="CACRTG010000020">
    <property type="protein sequence ID" value="VYT16857.1"/>
    <property type="molecule type" value="Genomic_DNA"/>
</dbReference>
<reference evidence="2" key="1">
    <citation type="submission" date="2019-11" db="EMBL/GenBank/DDBJ databases">
        <authorList>
            <person name="Feng L."/>
        </authorList>
    </citation>
    <scope>NUCLEOTIDE SEQUENCE</scope>
    <source>
        <strain evidence="2">CnexileLFYP112</strain>
    </source>
</reference>
<dbReference type="Pfam" id="PF13546">
    <property type="entry name" value="DDE_5"/>
    <property type="match status" value="1"/>
</dbReference>